<dbReference type="SUPFAM" id="SSF51395">
    <property type="entry name" value="FMN-linked oxidoreductases"/>
    <property type="match status" value="1"/>
</dbReference>
<evidence type="ECO:0000259" key="7">
    <source>
        <dbReference type="PROSITE" id="PS51379"/>
    </source>
</evidence>
<keyword evidence="3" id="KW-0479">Metal-binding</keyword>
<dbReference type="InterPro" id="IPR002932">
    <property type="entry name" value="Glu_synthdom"/>
</dbReference>
<proteinExistence type="inferred from homology"/>
<comment type="similarity">
    <text evidence="1">Belongs to the glutamate synthase family.</text>
</comment>
<dbReference type="STRING" id="246191.SAMN05660337_2255"/>
<dbReference type="SUPFAM" id="SSF54862">
    <property type="entry name" value="4Fe-4S ferredoxins"/>
    <property type="match status" value="1"/>
</dbReference>
<dbReference type="OrthoDB" id="9758182at2"/>
<dbReference type="Pfam" id="PF01645">
    <property type="entry name" value="Glu_synthase"/>
    <property type="match status" value="1"/>
</dbReference>
<evidence type="ECO:0000256" key="2">
    <source>
        <dbReference type="ARBA" id="ARBA00012079"/>
    </source>
</evidence>
<accession>A0A1G9HP39</accession>
<dbReference type="PANTHER" id="PTHR43819:SF1">
    <property type="entry name" value="ARCHAEAL-TYPE GLUTAMATE SYNTHASE [NADPH]"/>
    <property type="match status" value="1"/>
</dbReference>
<feature type="domain" description="4Fe-4S ferredoxin-type" evidence="7">
    <location>
        <begin position="13"/>
        <end position="42"/>
    </location>
</feature>
<evidence type="ECO:0000256" key="5">
    <source>
        <dbReference type="ARBA" id="ARBA00023014"/>
    </source>
</evidence>
<evidence type="ECO:0000256" key="4">
    <source>
        <dbReference type="ARBA" id="ARBA00023004"/>
    </source>
</evidence>
<dbReference type="GO" id="GO:0006537">
    <property type="term" value="P:glutamate biosynthetic process"/>
    <property type="evidence" value="ECO:0007669"/>
    <property type="project" value="InterPro"/>
</dbReference>
<gene>
    <name evidence="8" type="ORF">SAMN05660337_2255</name>
</gene>
<dbReference type="Gene3D" id="3.30.70.20">
    <property type="match status" value="1"/>
</dbReference>
<evidence type="ECO:0000256" key="1">
    <source>
        <dbReference type="ARBA" id="ARBA00009716"/>
    </source>
</evidence>
<dbReference type="RefSeq" id="WP_092161114.1">
    <property type="nucleotide sequence ID" value="NZ_FNGA01000003.1"/>
</dbReference>
<dbReference type="Pfam" id="PF12838">
    <property type="entry name" value="Fer4_7"/>
    <property type="match status" value="1"/>
</dbReference>
<dbReference type="EMBL" id="FNGA01000003">
    <property type="protein sequence ID" value="SDL14728.1"/>
    <property type="molecule type" value="Genomic_DNA"/>
</dbReference>
<dbReference type="Proteomes" id="UP000199053">
    <property type="component" value="Unassembled WGS sequence"/>
</dbReference>
<comment type="catalytic activity">
    <reaction evidence="6">
        <text>2 L-glutamate + NADP(+) = L-glutamine + 2-oxoglutarate + NADPH + H(+)</text>
        <dbReference type="Rhea" id="RHEA:15501"/>
        <dbReference type="ChEBI" id="CHEBI:15378"/>
        <dbReference type="ChEBI" id="CHEBI:16810"/>
        <dbReference type="ChEBI" id="CHEBI:29985"/>
        <dbReference type="ChEBI" id="CHEBI:57783"/>
        <dbReference type="ChEBI" id="CHEBI:58349"/>
        <dbReference type="ChEBI" id="CHEBI:58359"/>
        <dbReference type="EC" id="1.4.1.13"/>
    </reaction>
</comment>
<feature type="domain" description="4Fe-4S ferredoxin-type" evidence="7">
    <location>
        <begin position="44"/>
        <end position="73"/>
    </location>
</feature>
<reference evidence="9" key="1">
    <citation type="submission" date="2016-10" db="EMBL/GenBank/DDBJ databases">
        <authorList>
            <person name="Varghese N."/>
            <person name="Submissions S."/>
        </authorList>
    </citation>
    <scope>NUCLEOTIDE SEQUENCE [LARGE SCALE GENOMIC DNA]</scope>
    <source>
        <strain evidence="9">DSM 16995</strain>
    </source>
</reference>
<sequence length="373" mass="40392">MLFHKLTDFYHEFVIERDKNLCIDCDVCIRQCSYGVHFRDAVRNIVDHDNSKCVGCQRCSVFCPTGALITKNYDSSSCQNELGQAVFLRNIYKQAETGEVLSSGLGANAVVPCYWDKLLLDTCLPDNFLNDLSLSTQFTIENPILFGTRSSNPINSNLFAAMKSAAGKLGMDFDVADKQHGEFVAAGHNVADMSVDAVRSGADIVFIEAQQLGRGPFSTRIHNAGMPIELAIAVVDQKLRDEGLRDKVSVVAEGNFRCSADVVKAIALGANAVCIGNAAMAAVGCTCCGQCHTGKCPWGIATTDPILSKRQNPEIAAEKLVNLVSAWNCEIKLMLSAMGLSSLDELRGNRDKLRAVGLSDTEMTILDVKHSGQ</sequence>
<dbReference type="GO" id="GO:0051536">
    <property type="term" value="F:iron-sulfur cluster binding"/>
    <property type="evidence" value="ECO:0007669"/>
    <property type="project" value="UniProtKB-KW"/>
</dbReference>
<dbReference type="InterPro" id="IPR017900">
    <property type="entry name" value="4Fe4S_Fe_S_CS"/>
</dbReference>
<dbReference type="PROSITE" id="PS00198">
    <property type="entry name" value="4FE4S_FER_1"/>
    <property type="match status" value="1"/>
</dbReference>
<dbReference type="AlphaFoldDB" id="A0A1G9HP39"/>
<keyword evidence="5" id="KW-0411">Iron-sulfur</keyword>
<evidence type="ECO:0000256" key="3">
    <source>
        <dbReference type="ARBA" id="ARBA00022723"/>
    </source>
</evidence>
<dbReference type="Gene3D" id="3.20.20.70">
    <property type="entry name" value="Aldolase class I"/>
    <property type="match status" value="1"/>
</dbReference>
<dbReference type="PANTHER" id="PTHR43819">
    <property type="entry name" value="ARCHAEAL-TYPE GLUTAMATE SYNTHASE [NADPH]"/>
    <property type="match status" value="1"/>
</dbReference>
<keyword evidence="9" id="KW-1185">Reference proteome</keyword>
<dbReference type="GO" id="GO:0004355">
    <property type="term" value="F:glutamate synthase (NADPH) activity"/>
    <property type="evidence" value="ECO:0007669"/>
    <property type="project" value="UniProtKB-EC"/>
</dbReference>
<evidence type="ECO:0000256" key="6">
    <source>
        <dbReference type="ARBA" id="ARBA00048151"/>
    </source>
</evidence>
<keyword evidence="4" id="KW-0408">Iron</keyword>
<evidence type="ECO:0000313" key="9">
    <source>
        <dbReference type="Proteomes" id="UP000199053"/>
    </source>
</evidence>
<evidence type="ECO:0000313" key="8">
    <source>
        <dbReference type="EMBL" id="SDL14728.1"/>
    </source>
</evidence>
<name>A0A1G9HP39_9BACT</name>
<organism evidence="8 9">
    <name type="scientific">Maridesulfovibrio ferrireducens</name>
    <dbReference type="NCBI Taxonomy" id="246191"/>
    <lineage>
        <taxon>Bacteria</taxon>
        <taxon>Pseudomonadati</taxon>
        <taxon>Thermodesulfobacteriota</taxon>
        <taxon>Desulfovibrionia</taxon>
        <taxon>Desulfovibrionales</taxon>
        <taxon>Desulfovibrionaceae</taxon>
        <taxon>Maridesulfovibrio</taxon>
    </lineage>
</organism>
<protein>
    <recommendedName>
        <fullName evidence="2">glutamate synthase (NADPH)</fullName>
        <ecNumber evidence="2">1.4.1.13</ecNumber>
    </recommendedName>
</protein>
<dbReference type="EC" id="1.4.1.13" evidence="2"/>
<dbReference type="InterPro" id="IPR013785">
    <property type="entry name" value="Aldolase_TIM"/>
</dbReference>
<dbReference type="PROSITE" id="PS51379">
    <property type="entry name" value="4FE4S_FER_2"/>
    <property type="match status" value="2"/>
</dbReference>
<dbReference type="GO" id="GO:0046872">
    <property type="term" value="F:metal ion binding"/>
    <property type="evidence" value="ECO:0007669"/>
    <property type="project" value="UniProtKB-KW"/>
</dbReference>
<dbReference type="InterPro" id="IPR017896">
    <property type="entry name" value="4Fe4S_Fe-S-bd"/>
</dbReference>